<name>A0A409YEI3_9AGAR</name>
<protein>
    <recommendedName>
        <fullName evidence="5">MYND-type domain-containing protein</fullName>
    </recommendedName>
</protein>
<dbReference type="GO" id="GO:0008270">
    <property type="term" value="F:zinc ion binding"/>
    <property type="evidence" value="ECO:0007669"/>
    <property type="project" value="UniProtKB-KW"/>
</dbReference>
<reference evidence="6 7" key="1">
    <citation type="journal article" date="2018" name="Evol. Lett.">
        <title>Horizontal gene cluster transfer increased hallucinogenic mushroom diversity.</title>
        <authorList>
            <person name="Reynolds H.T."/>
            <person name="Vijayakumar V."/>
            <person name="Gluck-Thaler E."/>
            <person name="Korotkin H.B."/>
            <person name="Matheny P.B."/>
            <person name="Slot J.C."/>
        </authorList>
    </citation>
    <scope>NUCLEOTIDE SEQUENCE [LARGE SCALE GENOMIC DNA]</scope>
    <source>
        <strain evidence="6 7">2629</strain>
    </source>
</reference>
<dbReference type="Proteomes" id="UP000284842">
    <property type="component" value="Unassembled WGS sequence"/>
</dbReference>
<evidence type="ECO:0000256" key="4">
    <source>
        <dbReference type="PROSITE-ProRule" id="PRU00134"/>
    </source>
</evidence>
<keyword evidence="3" id="KW-0862">Zinc</keyword>
<dbReference type="OrthoDB" id="2998255at2759"/>
<dbReference type="InParanoid" id="A0A409YEI3"/>
<comment type="caution">
    <text evidence="6">The sequence shown here is derived from an EMBL/GenBank/DDBJ whole genome shotgun (WGS) entry which is preliminary data.</text>
</comment>
<dbReference type="SUPFAM" id="SSF144232">
    <property type="entry name" value="HIT/MYND zinc finger-like"/>
    <property type="match status" value="1"/>
</dbReference>
<dbReference type="AlphaFoldDB" id="A0A409YEI3"/>
<dbReference type="PROSITE" id="PS50865">
    <property type="entry name" value="ZF_MYND_2"/>
    <property type="match status" value="1"/>
</dbReference>
<keyword evidence="1" id="KW-0479">Metal-binding</keyword>
<evidence type="ECO:0000313" key="6">
    <source>
        <dbReference type="EMBL" id="PPR01408.1"/>
    </source>
</evidence>
<dbReference type="Gene3D" id="6.10.140.2220">
    <property type="match status" value="1"/>
</dbReference>
<evidence type="ECO:0000256" key="3">
    <source>
        <dbReference type="ARBA" id="ARBA00022833"/>
    </source>
</evidence>
<keyword evidence="7" id="KW-1185">Reference proteome</keyword>
<evidence type="ECO:0000256" key="2">
    <source>
        <dbReference type="ARBA" id="ARBA00022771"/>
    </source>
</evidence>
<feature type="domain" description="MYND-type" evidence="5">
    <location>
        <begin position="376"/>
        <end position="421"/>
    </location>
</feature>
<accession>A0A409YEI3</accession>
<proteinExistence type="predicted"/>
<sequence>MSDKTTPREAGMDVAIRAMTYVISALKNPLKPSRCARTLYFAISTISCYFQDMPQAAFPMRDTLHHTVYRFISAQRVDQNYQDTLNALVWCNCPDAKDPKSFHSLCTKWPPTTELPPKIVVRSFVSRCFAELVFALTSITTELAVKKGVSKAWPASMSDLMPFGVDEMVLNLGAWYKLFPEETLVRFILHVQKICGPVIHDAFNKYDITKVVFVDHMHQLIHHILKEPVDQVQQVLSDIVAFQGGTFLSYMTEITTGEDAIPIPMLMQGQETRTLQICSIMLYILHSPYAQNNPSFDEYLEQLRTKARTLARSLFRRYRMDQPSRSPIPLHPEIVAEDRLFRHLEDHKALEVGGDYVYSDIALAIQSFRHFYACSAPHCPSMADPERRLRSCAGCNIVRYCGKKCQTRDWKEGEFQHKRLCKTFAKITRAISAQKSSSGFDICIMAPKSEARMAEVLTTVKTMKEDGKFIDDGEFDFLLKWTKARLAGLDRDKPLPIEECEWHPGFDDYDDTLRTLTDPTCPLQFNGLKPEFMEQI</sequence>
<organism evidence="6 7">
    <name type="scientific">Panaeolus cyanescens</name>
    <dbReference type="NCBI Taxonomy" id="181874"/>
    <lineage>
        <taxon>Eukaryota</taxon>
        <taxon>Fungi</taxon>
        <taxon>Dikarya</taxon>
        <taxon>Basidiomycota</taxon>
        <taxon>Agaricomycotina</taxon>
        <taxon>Agaricomycetes</taxon>
        <taxon>Agaricomycetidae</taxon>
        <taxon>Agaricales</taxon>
        <taxon>Agaricineae</taxon>
        <taxon>Galeropsidaceae</taxon>
        <taxon>Panaeolus</taxon>
    </lineage>
</organism>
<dbReference type="Pfam" id="PF01753">
    <property type="entry name" value="zf-MYND"/>
    <property type="match status" value="1"/>
</dbReference>
<evidence type="ECO:0000259" key="5">
    <source>
        <dbReference type="PROSITE" id="PS50865"/>
    </source>
</evidence>
<evidence type="ECO:0000313" key="7">
    <source>
        <dbReference type="Proteomes" id="UP000284842"/>
    </source>
</evidence>
<gene>
    <name evidence="6" type="ORF">CVT24_006246</name>
</gene>
<evidence type="ECO:0000256" key="1">
    <source>
        <dbReference type="ARBA" id="ARBA00022723"/>
    </source>
</evidence>
<dbReference type="STRING" id="181874.A0A409YEI3"/>
<dbReference type="EMBL" id="NHTK01001251">
    <property type="protein sequence ID" value="PPR01408.1"/>
    <property type="molecule type" value="Genomic_DNA"/>
</dbReference>
<keyword evidence="2 4" id="KW-0863">Zinc-finger</keyword>
<dbReference type="InterPro" id="IPR002893">
    <property type="entry name" value="Znf_MYND"/>
</dbReference>